<proteinExistence type="predicted"/>
<accession>A0A9P5XN50</accession>
<feature type="region of interest" description="Disordered" evidence="1">
    <location>
        <begin position="63"/>
        <end position="137"/>
    </location>
</feature>
<sequence>MLRLVPAVRPLIAHRGQIHRSFVSPILLTRTWQNESVATLRKEAKNRGLSAKGTKANLILRIAEHDAQSPPKDVSAPTPANTRSASSAAAPKPSAPEPSSHTVAPGPGVPRPTITTTPPPYLNIVIPDLSQPDPEPPVDVPYVPDFWDSTAFQKQAEPIVAEDLPKVVLVGGVSTYADDGPTHNLEPVSEMDVDTLTTPTSSQQTKKSPGETGLFEDITHDLGIPPPKELKQNFWKLFS</sequence>
<keyword evidence="4" id="KW-1185">Reference proteome</keyword>
<comment type="caution">
    <text evidence="3">The sequence shown here is derived from an EMBL/GenBank/DDBJ whole genome shotgun (WGS) entry which is preliminary data.</text>
</comment>
<dbReference type="Pfam" id="PF02037">
    <property type="entry name" value="SAP"/>
    <property type="match status" value="1"/>
</dbReference>
<dbReference type="EMBL" id="MU151053">
    <property type="protein sequence ID" value="KAF9454532.1"/>
    <property type="molecule type" value="Genomic_DNA"/>
</dbReference>
<dbReference type="Proteomes" id="UP000807342">
    <property type="component" value="Unassembled WGS sequence"/>
</dbReference>
<evidence type="ECO:0000256" key="1">
    <source>
        <dbReference type="SAM" id="MobiDB-lite"/>
    </source>
</evidence>
<dbReference type="PROSITE" id="PS50800">
    <property type="entry name" value="SAP"/>
    <property type="match status" value="1"/>
</dbReference>
<feature type="compositionally biased region" description="Low complexity" evidence="1">
    <location>
        <begin position="197"/>
        <end position="207"/>
    </location>
</feature>
<name>A0A9P5XN50_9AGAR</name>
<reference evidence="3" key="1">
    <citation type="submission" date="2020-11" db="EMBL/GenBank/DDBJ databases">
        <authorList>
            <consortium name="DOE Joint Genome Institute"/>
            <person name="Ahrendt S."/>
            <person name="Riley R."/>
            <person name="Andreopoulos W."/>
            <person name="Labutti K."/>
            <person name="Pangilinan J."/>
            <person name="Ruiz-Duenas F.J."/>
            <person name="Barrasa J.M."/>
            <person name="Sanchez-Garcia M."/>
            <person name="Camarero S."/>
            <person name="Miyauchi S."/>
            <person name="Serrano A."/>
            <person name="Linde D."/>
            <person name="Babiker R."/>
            <person name="Drula E."/>
            <person name="Ayuso-Fernandez I."/>
            <person name="Pacheco R."/>
            <person name="Padilla G."/>
            <person name="Ferreira P."/>
            <person name="Barriuso J."/>
            <person name="Kellner H."/>
            <person name="Castanera R."/>
            <person name="Alfaro M."/>
            <person name="Ramirez L."/>
            <person name="Pisabarro A.G."/>
            <person name="Kuo A."/>
            <person name="Tritt A."/>
            <person name="Lipzen A."/>
            <person name="He G."/>
            <person name="Yan M."/>
            <person name="Ng V."/>
            <person name="Cullen D."/>
            <person name="Martin F."/>
            <person name="Rosso M.-N."/>
            <person name="Henrissat B."/>
            <person name="Hibbett D."/>
            <person name="Martinez A.T."/>
            <person name="Grigoriev I.V."/>
        </authorList>
    </citation>
    <scope>NUCLEOTIDE SEQUENCE</scope>
    <source>
        <strain evidence="3">MF-IS2</strain>
    </source>
</reference>
<dbReference type="InterPro" id="IPR003034">
    <property type="entry name" value="SAP_dom"/>
</dbReference>
<dbReference type="OrthoDB" id="445357at2759"/>
<evidence type="ECO:0000313" key="4">
    <source>
        <dbReference type="Proteomes" id="UP000807342"/>
    </source>
</evidence>
<feature type="domain" description="SAP" evidence="2">
    <location>
        <begin position="32"/>
        <end position="66"/>
    </location>
</feature>
<gene>
    <name evidence="3" type="ORF">P691DRAFT_716957</name>
</gene>
<dbReference type="InterPro" id="IPR036361">
    <property type="entry name" value="SAP_dom_sf"/>
</dbReference>
<dbReference type="SMART" id="SM00513">
    <property type="entry name" value="SAP"/>
    <property type="match status" value="1"/>
</dbReference>
<feature type="compositionally biased region" description="Low complexity" evidence="1">
    <location>
        <begin position="84"/>
        <end position="100"/>
    </location>
</feature>
<organism evidence="3 4">
    <name type="scientific">Macrolepiota fuliginosa MF-IS2</name>
    <dbReference type="NCBI Taxonomy" id="1400762"/>
    <lineage>
        <taxon>Eukaryota</taxon>
        <taxon>Fungi</taxon>
        <taxon>Dikarya</taxon>
        <taxon>Basidiomycota</taxon>
        <taxon>Agaricomycotina</taxon>
        <taxon>Agaricomycetes</taxon>
        <taxon>Agaricomycetidae</taxon>
        <taxon>Agaricales</taxon>
        <taxon>Agaricineae</taxon>
        <taxon>Agaricaceae</taxon>
        <taxon>Macrolepiota</taxon>
    </lineage>
</organism>
<evidence type="ECO:0000313" key="3">
    <source>
        <dbReference type="EMBL" id="KAF9454532.1"/>
    </source>
</evidence>
<feature type="region of interest" description="Disordered" evidence="1">
    <location>
        <begin position="195"/>
        <end position="225"/>
    </location>
</feature>
<protein>
    <recommendedName>
        <fullName evidence="2">SAP domain-containing protein</fullName>
    </recommendedName>
</protein>
<dbReference type="AlphaFoldDB" id="A0A9P5XN50"/>
<evidence type="ECO:0000259" key="2">
    <source>
        <dbReference type="PROSITE" id="PS50800"/>
    </source>
</evidence>
<dbReference type="Gene3D" id="1.10.720.30">
    <property type="entry name" value="SAP domain"/>
    <property type="match status" value="1"/>
</dbReference>
<dbReference type="SUPFAM" id="SSF68906">
    <property type="entry name" value="SAP domain"/>
    <property type="match status" value="1"/>
</dbReference>